<dbReference type="InterPro" id="IPR032710">
    <property type="entry name" value="NTF2-like_dom_sf"/>
</dbReference>
<gene>
    <name evidence="2" type="ORF">GA0070609_5409</name>
</gene>
<accession>A0A1C5K428</accession>
<dbReference type="Gene3D" id="3.10.450.50">
    <property type="match status" value="1"/>
</dbReference>
<dbReference type="InterPro" id="IPR037401">
    <property type="entry name" value="SnoaL-like"/>
</dbReference>
<dbReference type="Pfam" id="PF12680">
    <property type="entry name" value="SnoaL_2"/>
    <property type="match status" value="1"/>
</dbReference>
<dbReference type="Proteomes" id="UP000198217">
    <property type="component" value="Chromosome I"/>
</dbReference>
<dbReference type="AlphaFoldDB" id="A0A1C5K428"/>
<dbReference type="EMBL" id="LT607750">
    <property type="protein sequence ID" value="SCG77552.1"/>
    <property type="molecule type" value="Genomic_DNA"/>
</dbReference>
<feature type="domain" description="SnoaL-like" evidence="1">
    <location>
        <begin position="15"/>
        <end position="116"/>
    </location>
</feature>
<evidence type="ECO:0000259" key="1">
    <source>
        <dbReference type="Pfam" id="PF12680"/>
    </source>
</evidence>
<protein>
    <submittedName>
        <fullName evidence="2">SnoaL-like domain-containing protein</fullName>
    </submittedName>
</protein>
<organism evidence="2 3">
    <name type="scientific">Micromonospora echinaurantiaca</name>
    <dbReference type="NCBI Taxonomy" id="47857"/>
    <lineage>
        <taxon>Bacteria</taxon>
        <taxon>Bacillati</taxon>
        <taxon>Actinomycetota</taxon>
        <taxon>Actinomycetes</taxon>
        <taxon>Micromonosporales</taxon>
        <taxon>Micromonosporaceae</taxon>
        <taxon>Micromonospora</taxon>
    </lineage>
</organism>
<sequence>MTETTAPSRQHEATVERYLRFWNAGTPEEQQRLAATTFTDDIEYHAPVGVLAGRQALIDFRDRFAQHMGTVAFRGREEPQIHHDRARLRWEIQVGAESFAAGTDVLAFDPDGRISSVSAFLDRAPEGFDPHAHD</sequence>
<keyword evidence="3" id="KW-1185">Reference proteome</keyword>
<dbReference type="SUPFAM" id="SSF54427">
    <property type="entry name" value="NTF2-like"/>
    <property type="match status" value="1"/>
</dbReference>
<dbReference type="RefSeq" id="WP_088996329.1">
    <property type="nucleotide sequence ID" value="NZ_LT607750.1"/>
</dbReference>
<proteinExistence type="predicted"/>
<evidence type="ECO:0000313" key="3">
    <source>
        <dbReference type="Proteomes" id="UP000198217"/>
    </source>
</evidence>
<reference evidence="2 3" key="1">
    <citation type="submission" date="2016-06" db="EMBL/GenBank/DDBJ databases">
        <authorList>
            <person name="Kjaerup R.B."/>
            <person name="Dalgaard T.S."/>
            <person name="Juul-Madsen H.R."/>
        </authorList>
    </citation>
    <scope>NUCLEOTIDE SEQUENCE [LARGE SCALE GENOMIC DNA]</scope>
    <source>
        <strain evidence="2 3">DSM 43904</strain>
    </source>
</reference>
<name>A0A1C5K428_9ACTN</name>
<evidence type="ECO:0000313" key="2">
    <source>
        <dbReference type="EMBL" id="SCG77552.1"/>
    </source>
</evidence>